<organism evidence="1 2">
    <name type="scientific">Hymenobacter qilianensis</name>
    <dbReference type="NCBI Taxonomy" id="1385715"/>
    <lineage>
        <taxon>Bacteria</taxon>
        <taxon>Pseudomonadati</taxon>
        <taxon>Bacteroidota</taxon>
        <taxon>Cytophagia</taxon>
        <taxon>Cytophagales</taxon>
        <taxon>Hymenobacteraceae</taxon>
        <taxon>Hymenobacter</taxon>
    </lineage>
</organism>
<evidence type="ECO:0000313" key="2">
    <source>
        <dbReference type="Proteomes" id="UP000516093"/>
    </source>
</evidence>
<dbReference type="Pfam" id="PF13376">
    <property type="entry name" value="OmdA"/>
    <property type="match status" value="1"/>
</dbReference>
<accession>A0A7H0GXH9</accession>
<gene>
    <name evidence="1" type="ORF">H9L05_04710</name>
</gene>
<reference evidence="1 2" key="1">
    <citation type="submission" date="2020-08" db="EMBL/GenBank/DDBJ databases">
        <title>Genome sequence of Hymenobacter qilianensis JCM 19763T.</title>
        <authorList>
            <person name="Hyun D.-W."/>
            <person name="Bae J.-W."/>
        </authorList>
    </citation>
    <scope>NUCLEOTIDE SEQUENCE [LARGE SCALE GENOMIC DNA]</scope>
    <source>
        <strain evidence="1 2">JCM 19763</strain>
    </source>
</reference>
<dbReference type="SUPFAM" id="SSF141694">
    <property type="entry name" value="AF2212/PG0164-like"/>
    <property type="match status" value="1"/>
</dbReference>
<dbReference type="InterPro" id="IPR037079">
    <property type="entry name" value="AF2212/PG0164-like_sf"/>
</dbReference>
<proteinExistence type="predicted"/>
<dbReference type="InterPro" id="IPR015018">
    <property type="entry name" value="DUF1905"/>
</dbReference>
<dbReference type="KEGG" id="hqi:H9L05_04710"/>
<dbReference type="Pfam" id="PF08922">
    <property type="entry name" value="DUF1905"/>
    <property type="match status" value="1"/>
</dbReference>
<sequence>MPIEVINADVTLEKFSGKGGWTYAPVPAPASFAGSKGYFSTLPVSGHIDAFELTDTHLMSMGQGRLFLPVKAAIRKQLGKQAGDVVRLVLFCPDQEAPLTVSADDFRECLAEVPGALEAYERLTVAHQQAWVAWVAAASTDEQKVVRAEAACTRLAHLPPNTKSCLPPT</sequence>
<dbReference type="Gene3D" id="2.40.30.100">
    <property type="entry name" value="AF2212/PG0164-like"/>
    <property type="match status" value="1"/>
</dbReference>
<name>A0A7H0GXH9_9BACT</name>
<dbReference type="Proteomes" id="UP000516093">
    <property type="component" value="Chromosome"/>
</dbReference>
<dbReference type="RefSeq" id="WP_187733225.1">
    <property type="nucleotide sequence ID" value="NZ_BMFN01000001.1"/>
</dbReference>
<dbReference type="EMBL" id="CP060784">
    <property type="protein sequence ID" value="QNP52995.1"/>
    <property type="molecule type" value="Genomic_DNA"/>
</dbReference>
<dbReference type="AlphaFoldDB" id="A0A7H0GXH9"/>
<keyword evidence="2" id="KW-1185">Reference proteome</keyword>
<evidence type="ECO:0000313" key="1">
    <source>
        <dbReference type="EMBL" id="QNP52995.1"/>
    </source>
</evidence>
<protein>
    <submittedName>
        <fullName evidence="1">DUF1905 domain-containing protein</fullName>
    </submittedName>
</protein>